<evidence type="ECO:0000259" key="2">
    <source>
        <dbReference type="Pfam" id="PF13472"/>
    </source>
</evidence>
<evidence type="ECO:0000256" key="1">
    <source>
        <dbReference type="SAM" id="SignalP"/>
    </source>
</evidence>
<dbReference type="CDD" id="cd01822">
    <property type="entry name" value="Lysophospholipase_L1_like"/>
    <property type="match status" value="1"/>
</dbReference>
<organism evidence="3 4">
    <name type="scientific">Amorphus orientalis</name>
    <dbReference type="NCBI Taxonomy" id="649198"/>
    <lineage>
        <taxon>Bacteria</taxon>
        <taxon>Pseudomonadati</taxon>
        <taxon>Pseudomonadota</taxon>
        <taxon>Alphaproteobacteria</taxon>
        <taxon>Hyphomicrobiales</taxon>
        <taxon>Amorphaceae</taxon>
        <taxon>Amorphus</taxon>
    </lineage>
</organism>
<sequence>MRALLFGLVLLLAAPTAGFAQDPIKLVAFGDSLTAGYQLGPDEGFAEVLQARLREQGHDVEVVNAGVSGDTTSGGLSRLDWSVPDDTDGVILELGGNDALRGIDPSVTRDNLDAMLTTLGERDIPVLLAGMLAPPNMGPAYQEAFNPIFGELAETHDAFYYPFFLEGVAGEPQYGLGDGIHPNAEGVEIIVDNILPVVEDLIAEAERRAPS</sequence>
<dbReference type="Gene3D" id="3.40.50.1110">
    <property type="entry name" value="SGNH hydrolase"/>
    <property type="match status" value="1"/>
</dbReference>
<dbReference type="AlphaFoldDB" id="A0AAE3VKC9"/>
<feature type="chain" id="PRO_5042169685" evidence="1">
    <location>
        <begin position="21"/>
        <end position="211"/>
    </location>
</feature>
<keyword evidence="4" id="KW-1185">Reference proteome</keyword>
<dbReference type="InterPro" id="IPR008265">
    <property type="entry name" value="Lipase_GDSL_AS"/>
</dbReference>
<feature type="domain" description="SGNH hydrolase-type esterase" evidence="2">
    <location>
        <begin position="28"/>
        <end position="188"/>
    </location>
</feature>
<dbReference type="EMBL" id="JAUSUL010000001">
    <property type="protein sequence ID" value="MDQ0313989.1"/>
    <property type="molecule type" value="Genomic_DNA"/>
</dbReference>
<dbReference type="InterPro" id="IPR013830">
    <property type="entry name" value="SGNH_hydro"/>
</dbReference>
<dbReference type="Proteomes" id="UP001229244">
    <property type="component" value="Unassembled WGS sequence"/>
</dbReference>
<dbReference type="EC" id="3.1.2.-" evidence="3"/>
<keyword evidence="3" id="KW-0378">Hydrolase</keyword>
<evidence type="ECO:0000313" key="4">
    <source>
        <dbReference type="Proteomes" id="UP001229244"/>
    </source>
</evidence>
<dbReference type="PROSITE" id="PS01098">
    <property type="entry name" value="LIPASE_GDSL_SER"/>
    <property type="match status" value="1"/>
</dbReference>
<name>A0AAE3VKC9_9HYPH</name>
<proteinExistence type="predicted"/>
<dbReference type="RefSeq" id="WP_306883777.1">
    <property type="nucleotide sequence ID" value="NZ_JAUSUL010000001.1"/>
</dbReference>
<dbReference type="PANTHER" id="PTHR30383">
    <property type="entry name" value="THIOESTERASE 1/PROTEASE 1/LYSOPHOSPHOLIPASE L1"/>
    <property type="match status" value="1"/>
</dbReference>
<dbReference type="EC" id="3.1.1.5" evidence="3"/>
<reference evidence="3" key="1">
    <citation type="submission" date="2023-07" db="EMBL/GenBank/DDBJ databases">
        <title>Genomic Encyclopedia of Type Strains, Phase IV (KMG-IV): sequencing the most valuable type-strain genomes for metagenomic binning, comparative biology and taxonomic classification.</title>
        <authorList>
            <person name="Goeker M."/>
        </authorList>
    </citation>
    <scope>NUCLEOTIDE SEQUENCE</scope>
    <source>
        <strain evidence="3">DSM 21202</strain>
    </source>
</reference>
<dbReference type="GO" id="GO:0004622">
    <property type="term" value="F:phosphatidylcholine lysophospholipase activity"/>
    <property type="evidence" value="ECO:0007669"/>
    <property type="project" value="UniProtKB-EC"/>
</dbReference>
<gene>
    <name evidence="3" type="ORF">J2S73_000426</name>
</gene>
<keyword evidence="1" id="KW-0732">Signal</keyword>
<feature type="signal peptide" evidence="1">
    <location>
        <begin position="1"/>
        <end position="20"/>
    </location>
</feature>
<dbReference type="Pfam" id="PF13472">
    <property type="entry name" value="Lipase_GDSL_2"/>
    <property type="match status" value="1"/>
</dbReference>
<dbReference type="GO" id="GO:0006629">
    <property type="term" value="P:lipid metabolic process"/>
    <property type="evidence" value="ECO:0007669"/>
    <property type="project" value="InterPro"/>
</dbReference>
<comment type="caution">
    <text evidence="3">The sequence shown here is derived from an EMBL/GenBank/DDBJ whole genome shotgun (WGS) entry which is preliminary data.</text>
</comment>
<dbReference type="InterPro" id="IPR036514">
    <property type="entry name" value="SGNH_hydro_sf"/>
</dbReference>
<evidence type="ECO:0000313" key="3">
    <source>
        <dbReference type="EMBL" id="MDQ0313989.1"/>
    </source>
</evidence>
<dbReference type="SUPFAM" id="SSF52266">
    <property type="entry name" value="SGNH hydrolase"/>
    <property type="match status" value="1"/>
</dbReference>
<dbReference type="PANTHER" id="PTHR30383:SF24">
    <property type="entry name" value="THIOESTERASE 1_PROTEASE 1_LYSOPHOSPHOLIPASE L1"/>
    <property type="match status" value="1"/>
</dbReference>
<dbReference type="InterPro" id="IPR051532">
    <property type="entry name" value="Ester_Hydrolysis_Enzymes"/>
</dbReference>
<accession>A0AAE3VKC9</accession>
<protein>
    <submittedName>
        <fullName evidence="3">Acyl-CoA thioesterase-1</fullName>
        <ecNumber evidence="3">3.1.1.5</ecNumber>
        <ecNumber evidence="3">3.1.2.-</ecNumber>
    </submittedName>
</protein>